<evidence type="ECO:0000256" key="4">
    <source>
        <dbReference type="ARBA" id="ARBA00022801"/>
    </source>
</evidence>
<dbReference type="InterPro" id="IPR029058">
    <property type="entry name" value="AB_hydrolase_fold"/>
</dbReference>
<dbReference type="PANTHER" id="PTHR42881">
    <property type="entry name" value="PROLYL ENDOPEPTIDASE"/>
    <property type="match status" value="1"/>
</dbReference>
<proteinExistence type="predicted"/>
<evidence type="ECO:0000256" key="5">
    <source>
        <dbReference type="ARBA" id="ARBA00022825"/>
    </source>
</evidence>
<evidence type="ECO:0000256" key="1">
    <source>
        <dbReference type="ARBA" id="ARBA00001070"/>
    </source>
</evidence>
<feature type="domain" description="Peptidase S9 prolyl oligopeptidase catalytic" evidence="6">
    <location>
        <begin position="471"/>
        <end position="679"/>
    </location>
</feature>
<feature type="domain" description="Peptidase S9A N-terminal" evidence="7">
    <location>
        <begin position="8"/>
        <end position="412"/>
    </location>
</feature>
<dbReference type="SUPFAM" id="SSF50993">
    <property type="entry name" value="Peptidase/esterase 'gauge' domain"/>
    <property type="match status" value="1"/>
</dbReference>
<dbReference type="Pfam" id="PF02897">
    <property type="entry name" value="Peptidase_S9_N"/>
    <property type="match status" value="1"/>
</dbReference>
<dbReference type="PRINTS" id="PR00862">
    <property type="entry name" value="PROLIGOPTASE"/>
</dbReference>
<keyword evidence="5" id="KW-0720">Serine protease</keyword>
<dbReference type="InterPro" id="IPR051167">
    <property type="entry name" value="Prolyl_oligopep/macrocyclase"/>
</dbReference>
<dbReference type="Proteomes" id="UP001432014">
    <property type="component" value="Chromosome"/>
</dbReference>
<name>A0ABZ1W5Q2_9ACTN</name>
<keyword evidence="3" id="KW-0645">Protease</keyword>
<keyword evidence="9" id="KW-1185">Reference proteome</keyword>
<keyword evidence="4" id="KW-0378">Hydrolase</keyword>
<organism evidence="8 9">
    <name type="scientific">Kitasatospora herbaricolor</name>
    <dbReference type="NCBI Taxonomy" id="68217"/>
    <lineage>
        <taxon>Bacteria</taxon>
        <taxon>Bacillati</taxon>
        <taxon>Actinomycetota</taxon>
        <taxon>Actinomycetes</taxon>
        <taxon>Kitasatosporales</taxon>
        <taxon>Streptomycetaceae</taxon>
        <taxon>Kitasatospora</taxon>
    </lineage>
</organism>
<evidence type="ECO:0000313" key="9">
    <source>
        <dbReference type="Proteomes" id="UP001432014"/>
    </source>
</evidence>
<sequence>MTGPYEYPPAPRTELTERLHGHLVADPYRTLEDPQDPRTAAWSAAQAELYRRARSGWPMRAALGRRVRDLLDTGAVSVPQVHGARHFHTRRLPGEDRPSLVVTEDGTTRTLFDPAALDPAGGTVLDEWSAAPDGSRVAVQSSTGGTEDSVLRVLDTATGELLSGPIDRLRRSTVAWLPDGSAFYYVRRLPPGLHPGEERYHRRVWLHRVGTDPAEDVLVFGDGRAADQYYAVDLDGPLLTVTATAGASPRTDVWLADLTAGSPERPGLRPVQEGVDARTTPCPRGGVLYLRTHRSAPRGRVEVAEGELRRVLVAQDPEAVLEDFAVLDGPGLERPLALVVRTRHAIGEIAVHDLATGERVGEVALPGSGTVTGLRVRREPGHEAWFGYTDHVTPTQVLRHDARTGRTTLWAAPAGAPDTAVRTSRIVYRSHDGTPVRMFVISPAGRPDRPRPTLLSGYGGFGASVLPGYAAQAVAWAEAGGVYAFACLRGGGEEGEEWHRAGRRERKQNTFDDLDAAADALVAGGWADPGRLGLVGSSNGGLTVAAAFTQHPEKYAAVVCAAPLLDMVRYERSGMGRSWRDEYGSAEDPVGLATLLGYSPYHRVRPGVRYPAVLFGVADGDTRVDPLHARKMCAVLQHDSAGAGPVLLRQESGVGHGVRGTASTAGLFTDVLAFLADRLDLDG</sequence>
<dbReference type="Gene3D" id="2.130.10.120">
    <property type="entry name" value="Prolyl oligopeptidase, N-terminal domain"/>
    <property type="match status" value="1"/>
</dbReference>
<reference evidence="8 9" key="1">
    <citation type="submission" date="2022-10" db="EMBL/GenBank/DDBJ databases">
        <title>The complete genomes of actinobacterial strains from the NBC collection.</title>
        <authorList>
            <person name="Joergensen T.S."/>
            <person name="Alvarez Arevalo M."/>
            <person name="Sterndorff E.B."/>
            <person name="Faurdal D."/>
            <person name="Vuksanovic O."/>
            <person name="Mourched A.-S."/>
            <person name="Charusanti P."/>
            <person name="Shaw S."/>
            <person name="Blin K."/>
            <person name="Weber T."/>
        </authorList>
    </citation>
    <scope>NUCLEOTIDE SEQUENCE [LARGE SCALE GENOMIC DNA]</scope>
    <source>
        <strain evidence="8 9">NBC_01247</strain>
    </source>
</reference>
<dbReference type="Pfam" id="PF00326">
    <property type="entry name" value="Peptidase_S9"/>
    <property type="match status" value="1"/>
</dbReference>
<comment type="catalytic activity">
    <reaction evidence="1">
        <text>Hydrolysis of Pro-|-Xaa &gt;&gt; Ala-|-Xaa in oligopeptides.</text>
        <dbReference type="EC" id="3.4.21.26"/>
    </reaction>
</comment>
<dbReference type="EC" id="3.4.21.26" evidence="2"/>
<evidence type="ECO:0000256" key="2">
    <source>
        <dbReference type="ARBA" id="ARBA00011897"/>
    </source>
</evidence>
<dbReference type="PANTHER" id="PTHR42881:SF2">
    <property type="entry name" value="PROLYL ENDOPEPTIDASE"/>
    <property type="match status" value="1"/>
</dbReference>
<dbReference type="InterPro" id="IPR001375">
    <property type="entry name" value="Peptidase_S9_cat"/>
</dbReference>
<dbReference type="SUPFAM" id="SSF53474">
    <property type="entry name" value="alpha/beta-Hydrolases"/>
    <property type="match status" value="1"/>
</dbReference>
<gene>
    <name evidence="8" type="ORF">OG469_11890</name>
</gene>
<dbReference type="InterPro" id="IPR002470">
    <property type="entry name" value="Peptidase_S9A"/>
</dbReference>
<evidence type="ECO:0000313" key="8">
    <source>
        <dbReference type="EMBL" id="WUS56169.1"/>
    </source>
</evidence>
<dbReference type="Gene3D" id="3.40.50.1820">
    <property type="entry name" value="alpha/beta hydrolase"/>
    <property type="match status" value="1"/>
</dbReference>
<dbReference type="RefSeq" id="WP_329499224.1">
    <property type="nucleotide sequence ID" value="NZ_CP108460.1"/>
</dbReference>
<evidence type="ECO:0000259" key="6">
    <source>
        <dbReference type="Pfam" id="PF00326"/>
    </source>
</evidence>
<evidence type="ECO:0000259" key="7">
    <source>
        <dbReference type="Pfam" id="PF02897"/>
    </source>
</evidence>
<evidence type="ECO:0000256" key="3">
    <source>
        <dbReference type="ARBA" id="ARBA00022670"/>
    </source>
</evidence>
<dbReference type="InterPro" id="IPR023302">
    <property type="entry name" value="Pept_S9A_N"/>
</dbReference>
<dbReference type="EMBL" id="CP108482">
    <property type="protein sequence ID" value="WUS56169.1"/>
    <property type="molecule type" value="Genomic_DNA"/>
</dbReference>
<accession>A0ABZ1W5Q2</accession>
<protein>
    <recommendedName>
        <fullName evidence="2">prolyl oligopeptidase</fullName>
        <ecNumber evidence="2">3.4.21.26</ecNumber>
    </recommendedName>
</protein>